<dbReference type="SUPFAM" id="SSF49899">
    <property type="entry name" value="Concanavalin A-like lectins/glucanases"/>
    <property type="match status" value="1"/>
</dbReference>
<accession>A0A2N9LZU1</accession>
<dbReference type="PANTHER" id="PTHR32401">
    <property type="entry name" value="CONCANAVALIN A-LIKE LECTIN FAMILY PROTEIN"/>
    <property type="match status" value="1"/>
</dbReference>
<proteinExistence type="predicted"/>
<dbReference type="InterPro" id="IPR001258">
    <property type="entry name" value="NHL_repeat"/>
</dbReference>
<dbReference type="Gene3D" id="2.60.120.200">
    <property type="match status" value="1"/>
</dbReference>
<dbReference type="Pfam" id="PF03793">
    <property type="entry name" value="PASTA"/>
    <property type="match status" value="2"/>
</dbReference>
<dbReference type="SUPFAM" id="SSF69349">
    <property type="entry name" value="Phage fibre proteins"/>
    <property type="match status" value="1"/>
</dbReference>
<organism evidence="6 7">
    <name type="scientific">Candidatus Sulfuritelmatomonas gaucii</name>
    <dbReference type="NCBI Taxonomy" id="2043161"/>
    <lineage>
        <taxon>Bacteria</taxon>
        <taxon>Pseudomonadati</taxon>
        <taxon>Acidobacteriota</taxon>
        <taxon>Terriglobia</taxon>
        <taxon>Terriglobales</taxon>
        <taxon>Acidobacteriaceae</taxon>
        <taxon>Candidatus Sulfuritelmatomonas</taxon>
    </lineage>
</organism>
<dbReference type="Proteomes" id="UP000239735">
    <property type="component" value="Unassembled WGS sequence"/>
</dbReference>
<dbReference type="InterPro" id="IPR013320">
    <property type="entry name" value="ConA-like_dom_sf"/>
</dbReference>
<dbReference type="SMART" id="SM00740">
    <property type="entry name" value="PASTA"/>
    <property type="match status" value="2"/>
</dbReference>
<dbReference type="PROSITE" id="PS51125">
    <property type="entry name" value="NHL"/>
    <property type="match status" value="1"/>
</dbReference>
<dbReference type="Gene3D" id="2.60.40.10">
    <property type="entry name" value="Immunoglobulins"/>
    <property type="match status" value="1"/>
</dbReference>
<dbReference type="Gene3D" id="3.30.160.710">
    <property type="match status" value="1"/>
</dbReference>
<evidence type="ECO:0000259" key="4">
    <source>
        <dbReference type="PROSITE" id="PS50853"/>
    </source>
</evidence>
<keyword evidence="3" id="KW-0732">Signal</keyword>
<dbReference type="SUPFAM" id="SSF49313">
    <property type="entry name" value="Cadherin-like"/>
    <property type="match status" value="1"/>
</dbReference>
<reference evidence="7" key="1">
    <citation type="submission" date="2018-02" db="EMBL/GenBank/DDBJ databases">
        <authorList>
            <person name="Hausmann B."/>
        </authorList>
    </citation>
    <scope>NUCLEOTIDE SEQUENCE [LARGE SCALE GENOMIC DNA]</scope>
    <source>
        <strain evidence="7">Peat soil MAG SbA5</strain>
    </source>
</reference>
<evidence type="ECO:0000259" key="5">
    <source>
        <dbReference type="PROSITE" id="PS51178"/>
    </source>
</evidence>
<feature type="repeat" description="NHL" evidence="2">
    <location>
        <begin position="530"/>
        <end position="560"/>
    </location>
</feature>
<dbReference type="CDD" id="cd01951">
    <property type="entry name" value="lectin_L-type"/>
    <property type="match status" value="1"/>
</dbReference>
<name>A0A2N9LZU1_9BACT</name>
<evidence type="ECO:0000256" key="1">
    <source>
        <dbReference type="ARBA" id="ARBA00022737"/>
    </source>
</evidence>
<dbReference type="EMBL" id="OKRB01000129">
    <property type="protein sequence ID" value="SPE28736.1"/>
    <property type="molecule type" value="Genomic_DNA"/>
</dbReference>
<dbReference type="InterPro" id="IPR013783">
    <property type="entry name" value="Ig-like_fold"/>
</dbReference>
<dbReference type="Pfam" id="PF01436">
    <property type="entry name" value="NHL"/>
    <property type="match status" value="2"/>
</dbReference>
<dbReference type="InterPro" id="IPR050258">
    <property type="entry name" value="Leguminous_Lectin"/>
</dbReference>
<gene>
    <name evidence="6" type="ORF">SBA5_690020</name>
</gene>
<dbReference type="InterPro" id="IPR003961">
    <property type="entry name" value="FN3_dom"/>
</dbReference>
<keyword evidence="1" id="KW-0677">Repeat</keyword>
<protein>
    <submittedName>
        <fullName evidence="6">Uncharacterized protein</fullName>
    </submittedName>
</protein>
<dbReference type="SUPFAM" id="SSF101898">
    <property type="entry name" value="NHL repeat"/>
    <property type="match status" value="1"/>
</dbReference>
<dbReference type="GO" id="GO:0005509">
    <property type="term" value="F:calcium ion binding"/>
    <property type="evidence" value="ECO:0007669"/>
    <property type="project" value="InterPro"/>
</dbReference>
<evidence type="ECO:0000313" key="6">
    <source>
        <dbReference type="EMBL" id="SPE28736.1"/>
    </source>
</evidence>
<dbReference type="PROSITE" id="PS51178">
    <property type="entry name" value="PASTA"/>
    <property type="match status" value="2"/>
</dbReference>
<dbReference type="SUPFAM" id="SSF55486">
    <property type="entry name" value="Metalloproteases ('zincins'), catalytic domain"/>
    <property type="match status" value="1"/>
</dbReference>
<dbReference type="PANTHER" id="PTHR32401:SF48">
    <property type="entry name" value="LEGUME LECTIN DOMAIN-CONTAINING PROTEIN"/>
    <property type="match status" value="1"/>
</dbReference>
<dbReference type="InterPro" id="IPR015919">
    <property type="entry name" value="Cadherin-like_sf"/>
</dbReference>
<dbReference type="Gene3D" id="2.40.10.500">
    <property type="match status" value="3"/>
</dbReference>
<feature type="chain" id="PRO_5014737895" evidence="3">
    <location>
        <begin position="20"/>
        <end position="2772"/>
    </location>
</feature>
<evidence type="ECO:0000313" key="7">
    <source>
        <dbReference type="Proteomes" id="UP000239735"/>
    </source>
</evidence>
<sequence>MTSAVIVALFLTGGRAAFGSPTCPSSPSYSPDFPNQSCLALNGNASLQGSVLQINPAATGQDGSAWYTTPQRVGSSFSTTFTFQLTGGSADGFAFVVQNSPAGTSALGPGGCGMGFADDPLSGNNFFCGGSTGGIPNSVAIGFKTYNNDGNEYPPGNSVFIASNGTGGNCENIPNGEGQGSFSCVIGENILTGTSIALADGNVHTVTVTYSTQPAATQTACGTQPCLDVILDGNDLFPTGVAFNMATIGLTNNSAYAGFTASTGGFDENNDILSWTFTPSSFGNINVCPSGANTPEPCSNTLPETFSIPAGKTIGSVQVVTQGVTTPGLDFSLSSAGTCTGFTGPGICTADVTFAPIAPGLRMGAVELFDNNTPANLIATQLIYGVGQGPAIAFGPGTQTTVASGVADPYSIAEDAAGNIFIATWQDGRVVKVAAGSGTQTTLVSGQGTLEGVAVDGAGNVYTAVQKTNGTVLEIPAGGGQPITLGSGLNNPSGVAVDGVGNVFIADYYNNRVVEVPAGGGPQTTVGSGLNVPQGVAVDGLGDVIIADSGSNQVVEVTASGTQTTLPFTGLDDPIGVAVDAAGDVFATNYYINDVMELTPAGVQTILPVSGLGTPGVLGVGVGAAGEIFLADLSKVVELELSQPPSLSFAATNEFGTSSPQSVTIRNIGNQALNAISPGLVVGSNFGQVSGPGTPSDCTATFSLAPGVSCNLSISFEPQAVGSPLTGTAVITDNALNAANAMQSVLLQGNAVQPEVAVPNVVGFTQAAAISAIGSAGLVANVTTASSSTVPSGDVISENPVAGTLVMPNSAVDLVVSTGLAMVAVPNIVDQTQSDATTAITGAGLIVGNVTSQSSSIVPAGSVISENPAAGTQTTVGSSVSLVLSTGQPPAANQLSLLNNYFVTGDYVSAGVNLRGMGKGGIATGAITISNTGPNSVPDGADILAAYLYWETVENTSSPSTTSATFMGYTITGQQIGSDQLYTDDGLSGTLRVYRADVNTYIPVGANGIRYASGTFNVSLPDGGGTALPLSEGASLVVIYRVLSPNFPLKSVVIYDGSAIPTAATGALSQTVQGFYDAVGGASGTGEVTNIFGGGGWNDSASSVTLGQPSQYTETLNAGNAYAAVILSTPVNNRSSDGILDAWKIGPPAGDPHAGQPGYYDVKTGSWVGLPGAVLGEKDLFVQLDYMCSALLQDGTCDFTQENLYPSPDADGNDPLAMVTQAFASMSPPIHLHLEIGNPILEDKCTDSGQLCEFPNEPGVVSWDSSLEISKVWPRNFASCATGGDCTARFPYGQKDSYHYVLFGFSLAIPAWNTRYGTLISIAVSGATTTITTADRGTGINACPKRVTITGVLGMPSLDGVYDTTGCPDTKTIQIATPAGVTSGWNYPLNDPLPEPVIGLTSGTVTSISGYSDLGGSDSAVTLGLWETAPNQDMSKRANVIAGTLYHEIGHTLGLTHGGLYYDTHGSYIPIFDVNCKPNYQSVMNYLFQLDGLGPNGTVAYSNQTLESLNGPDWNVTSLTDGSGTAATIPTSAWYVPYTSGTTTASAATLHCDGTPIGTDAPYYRVDGPIAPISPAWTDGQNITYDGVAPTAPLRGYNDVTNIDLRQVGATGGEFAALASLLSFGSSASPLNIAAGGNVTLGSGGTITLGSGGNVTLGSGGNVTLGSGGTITLGSGGNVTLGSGGTVTLGSGGTITLGSGGTPTTVGPGTYTFSSGGTITLGSGGNITLGSGGNVTLGSGGTITLGSGGNITLGSGGNVTLGSGGSVTLGGDLSAGSGGNVTLGSGGNVTLGSGGTVTLGSGGNVTLGSGGNVTLGSGGTITMGSGGTITLGSGGNVTLGSGGTITLGSGGTPTVVGPGTYSFSSGGTITLGSGGNVTLGSGGNVTLGSGGTITMGSGGNVTLGSGGNVTLGSGGTVTLGSGGNVTLGSGGNVTLGSGGNVTLGSGGATTTELTYDTANSFVRPPPSATYTLPPGSNNVIVNWMAPAFGVVQTYTIYRQSTYGQTTEPAIEIGSVSGIGGNPPATTFTDTDPDTTATKVVYTITTTLVADTATGTQRQSVPSPPAVQTLDQTIVFTAPLPPSSVTISSSPITVTATATSGLQVSFSATGACSIGSQMISSGVSSASVNLTSQGSCTITASQAGDSTTATTGTAYNAASPVSATFTILPQGSTTQSQTISFGTLPGVQYGGGFTVSATSSSGQPVSFSAPAIGPCSVGTTTGTASGTTTGAGLCTITASVPAGNNYSAASVTQSFTVAPAVIKVTANLTATYGQVPALPSSLTFSLSGYVNGDATANPPVVTGAPVLTTTATSTSNAGSYPITITTGTLAAANYSFLFVPGTVTIQQAPATISISNPPSPNAFYGGSFTPAYTYSGNGLPKESVVSSTTGACTVSSNLVSFIGTGTCTLTASASATTDYSAATGSPQSFMVDEAPAITSVNSTTFTVGTSGTFTVTTAAFPVPTITENGALPGGLIFVDNHNGTGTLSGKATVSGIYTITFTAQNGVGPAATQTFTLTSETTVPASGTTCNGVYVGTFSGNITVSSGQSCIFLKGGVTGNITETGGNLGLSNATIGGSIQITAGTYSIGLTTKINGNFTAQNIPTGAAQNQLCGASVGGNLVFQSVGTAATIGAGTPACPGNSITGSVTLQSNKAAVALTGNTVKGSLTDQNNTASTTLSGNTVGGSLTDQSNSGASVLTLNSISGNLVDQTNSASSILSQNTVSGSLTDQSNTGPTQVSSNKVTGTLLCQANNTITGGGNTASKKQGQCASF</sequence>
<dbReference type="CDD" id="cd06577">
    <property type="entry name" value="PASTA_pknB"/>
    <property type="match status" value="2"/>
</dbReference>
<feature type="domain" description="Fibronectin type-III" evidence="4">
    <location>
        <begin position="1965"/>
        <end position="2072"/>
    </location>
</feature>
<feature type="signal peptide" evidence="3">
    <location>
        <begin position="1"/>
        <end position="19"/>
    </location>
</feature>
<dbReference type="Gene3D" id="3.30.10.20">
    <property type="match status" value="2"/>
</dbReference>
<dbReference type="PROSITE" id="PS50853">
    <property type="entry name" value="FN3"/>
    <property type="match status" value="1"/>
</dbReference>
<dbReference type="InterPro" id="IPR056573">
    <property type="entry name" value="Lectin_L-type_dom"/>
</dbReference>
<feature type="domain" description="PASTA" evidence="5">
    <location>
        <begin position="819"/>
        <end position="886"/>
    </location>
</feature>
<dbReference type="InterPro" id="IPR005543">
    <property type="entry name" value="PASTA_dom"/>
</dbReference>
<evidence type="ECO:0000256" key="3">
    <source>
        <dbReference type="SAM" id="SignalP"/>
    </source>
</evidence>
<evidence type="ECO:0000256" key="2">
    <source>
        <dbReference type="PROSITE-ProRule" id="PRU00504"/>
    </source>
</evidence>
<dbReference type="GO" id="GO:0016020">
    <property type="term" value="C:membrane"/>
    <property type="evidence" value="ECO:0007669"/>
    <property type="project" value="InterPro"/>
</dbReference>
<feature type="domain" description="PASTA" evidence="5">
    <location>
        <begin position="753"/>
        <end position="818"/>
    </location>
</feature>